<dbReference type="AlphaFoldDB" id="U5EXH2"/>
<evidence type="ECO:0000256" key="3">
    <source>
        <dbReference type="ARBA" id="ARBA00022833"/>
    </source>
</evidence>
<dbReference type="PROSITE" id="PS50030">
    <property type="entry name" value="UBA"/>
    <property type="match status" value="1"/>
</dbReference>
<accession>U5EXH2</accession>
<dbReference type="SUPFAM" id="SSF57850">
    <property type="entry name" value="RING/U-box"/>
    <property type="match status" value="1"/>
</dbReference>
<feature type="compositionally biased region" description="Basic residues" evidence="5">
    <location>
        <begin position="245"/>
        <end position="255"/>
    </location>
</feature>
<keyword evidence="3" id="KW-0862">Zinc</keyword>
<dbReference type="GO" id="GO:0000423">
    <property type="term" value="P:mitophagy"/>
    <property type="evidence" value="ECO:0007669"/>
    <property type="project" value="TreeGrafter"/>
</dbReference>
<dbReference type="Gene3D" id="3.10.20.90">
    <property type="entry name" value="Phosphatidylinositol 3-kinase Catalytic Subunit, Chain A, domain 1"/>
    <property type="match status" value="1"/>
</dbReference>
<feature type="compositionally biased region" description="Polar residues" evidence="5">
    <location>
        <begin position="362"/>
        <end position="381"/>
    </location>
</feature>
<dbReference type="SUPFAM" id="SSF54277">
    <property type="entry name" value="CAD &amp; PB1 domains"/>
    <property type="match status" value="1"/>
</dbReference>
<dbReference type="PANTHER" id="PTHR15090">
    <property type="entry name" value="SEQUESTOSOME 1-RELATED"/>
    <property type="match status" value="1"/>
</dbReference>
<feature type="domain" description="ZZ-type" evidence="7">
    <location>
        <begin position="136"/>
        <end position="186"/>
    </location>
</feature>
<feature type="compositionally biased region" description="Low complexity" evidence="5">
    <location>
        <begin position="545"/>
        <end position="558"/>
    </location>
</feature>
<dbReference type="GO" id="GO:0070530">
    <property type="term" value="F:K63-linked polyubiquitin modification-dependent protein binding"/>
    <property type="evidence" value="ECO:0007669"/>
    <property type="project" value="TreeGrafter"/>
</dbReference>
<evidence type="ECO:0008006" key="9">
    <source>
        <dbReference type="Google" id="ProtNLM"/>
    </source>
</evidence>
<dbReference type="InterPro" id="IPR052260">
    <property type="entry name" value="Autophagy_Rcpt_SigReg"/>
</dbReference>
<evidence type="ECO:0000256" key="2">
    <source>
        <dbReference type="ARBA" id="ARBA00022771"/>
    </source>
</evidence>
<feature type="compositionally biased region" description="Polar residues" evidence="5">
    <location>
        <begin position="474"/>
        <end position="483"/>
    </location>
</feature>
<feature type="non-terminal residue" evidence="8">
    <location>
        <position position="1"/>
    </location>
</feature>
<organism evidence="8">
    <name type="scientific">Corethrella appendiculata</name>
    <dbReference type="NCBI Taxonomy" id="1370023"/>
    <lineage>
        <taxon>Eukaryota</taxon>
        <taxon>Metazoa</taxon>
        <taxon>Ecdysozoa</taxon>
        <taxon>Arthropoda</taxon>
        <taxon>Hexapoda</taxon>
        <taxon>Insecta</taxon>
        <taxon>Pterygota</taxon>
        <taxon>Neoptera</taxon>
        <taxon>Endopterygota</taxon>
        <taxon>Diptera</taxon>
        <taxon>Nematocera</taxon>
        <taxon>Culicoidea</taxon>
        <taxon>Chaoboridae</taxon>
        <taxon>Corethrella</taxon>
    </lineage>
</organism>
<dbReference type="GO" id="GO:0005080">
    <property type="term" value="F:protein kinase C binding"/>
    <property type="evidence" value="ECO:0007669"/>
    <property type="project" value="TreeGrafter"/>
</dbReference>
<dbReference type="GO" id="GO:0016235">
    <property type="term" value="C:aggresome"/>
    <property type="evidence" value="ECO:0007669"/>
    <property type="project" value="TreeGrafter"/>
</dbReference>
<dbReference type="InterPro" id="IPR009060">
    <property type="entry name" value="UBA-like_sf"/>
</dbReference>
<evidence type="ECO:0000256" key="1">
    <source>
        <dbReference type="ARBA" id="ARBA00022723"/>
    </source>
</evidence>
<dbReference type="PANTHER" id="PTHR15090:SF0">
    <property type="entry name" value="SEQUESTOSOME-1"/>
    <property type="match status" value="1"/>
</dbReference>
<evidence type="ECO:0000256" key="4">
    <source>
        <dbReference type="PROSITE-ProRule" id="PRU00228"/>
    </source>
</evidence>
<dbReference type="CDD" id="cd05992">
    <property type="entry name" value="PB1"/>
    <property type="match status" value="1"/>
</dbReference>
<dbReference type="InterPro" id="IPR000433">
    <property type="entry name" value="Znf_ZZ"/>
</dbReference>
<evidence type="ECO:0000256" key="5">
    <source>
        <dbReference type="SAM" id="MobiDB-lite"/>
    </source>
</evidence>
<dbReference type="GO" id="GO:0007032">
    <property type="term" value="P:endosome organization"/>
    <property type="evidence" value="ECO:0007669"/>
    <property type="project" value="TreeGrafter"/>
</dbReference>
<keyword evidence="1" id="KW-0479">Metal-binding</keyword>
<dbReference type="Gene3D" id="1.10.8.10">
    <property type="entry name" value="DNA helicase RuvA subunit, C-terminal domain"/>
    <property type="match status" value="1"/>
</dbReference>
<name>U5EXH2_9DIPT</name>
<dbReference type="Pfam" id="PF00569">
    <property type="entry name" value="ZZ"/>
    <property type="match status" value="1"/>
</dbReference>
<feature type="region of interest" description="Disordered" evidence="5">
    <location>
        <begin position="362"/>
        <end position="390"/>
    </location>
</feature>
<keyword evidence="2 4" id="KW-0863">Zinc-finger</keyword>
<dbReference type="EMBL" id="GANO01000079">
    <property type="protein sequence ID" value="JAB59792.1"/>
    <property type="molecule type" value="mRNA"/>
</dbReference>
<dbReference type="PROSITE" id="PS01357">
    <property type="entry name" value="ZF_ZZ_1"/>
    <property type="match status" value="1"/>
</dbReference>
<sequence length="636" mass="69836">NTAKTNYIISAMSDSDNQTYVSFDEMKKRLFFRFAEIEQLTSEFYWTDNEGDEIVIVTDDDYKVCLERDRLGDTAKIYVYVVKPRTNKADYKATKCSRVKSAPVKSGEKVLNPAVIKLANHLGESSATQERELVAHPLVACDVCDEQVKGFRYKCLECYNYDLCMNCEAKMRHKDHTMIRLPCPKSSDSPFIRETLSKRPISAFDTTTAAAGSPSAAPNDRYVTIDIDCPFLNDGFRGPACDTKRSKRHGGKRHESKKEESRESRRHHRASERCSFGRNADFSKFITMMNNVVDPANIHATFSGAQTNNSPTAGAATGNESESAPSFANIVQAATQFAAQAASTAASTAASVIANSIPNPTVNTNTASKTSPSTPVTNISPTAGEPRPTPVKILTNTAIPLPSIPVANITVEPRVHQLYPDLPTIPVQLELPKRASNENLQQQTSANKKDDESDVDVLHSSISSTEYSEDEEQQISTTEQNWTVLDLPHDTSDNEDNASKKSSSLNKEKINSDAASVISTGSQTIEKQIDLVEMGRVLEQHLQNGSEGAAKSASEKSSQTNLSGENAAMKSDVPSNLPPPIQPEPEKRYHAKPHINMAVRTMISMGFSNDGDWLVHLLEQVDGNIPRALDLLTPHK</sequence>
<dbReference type="GO" id="GO:0044753">
    <property type="term" value="C:amphisome"/>
    <property type="evidence" value="ECO:0007669"/>
    <property type="project" value="TreeGrafter"/>
</dbReference>
<feature type="region of interest" description="Disordered" evidence="5">
    <location>
        <begin position="542"/>
        <end position="590"/>
    </location>
</feature>
<dbReference type="GO" id="GO:0008270">
    <property type="term" value="F:zinc ion binding"/>
    <property type="evidence" value="ECO:0007669"/>
    <property type="project" value="UniProtKB-KW"/>
</dbReference>
<feature type="region of interest" description="Disordered" evidence="5">
    <location>
        <begin position="463"/>
        <end position="509"/>
    </location>
</feature>
<dbReference type="GO" id="GO:0035973">
    <property type="term" value="P:aggrephagy"/>
    <property type="evidence" value="ECO:0007669"/>
    <property type="project" value="TreeGrafter"/>
</dbReference>
<proteinExistence type="evidence at transcript level"/>
<dbReference type="SMART" id="SM00291">
    <property type="entry name" value="ZnF_ZZ"/>
    <property type="match status" value="1"/>
</dbReference>
<dbReference type="PROSITE" id="PS50135">
    <property type="entry name" value="ZF_ZZ_2"/>
    <property type="match status" value="1"/>
</dbReference>
<dbReference type="InterPro" id="IPR043145">
    <property type="entry name" value="Znf_ZZ_sf"/>
</dbReference>
<feature type="domain" description="UBA" evidence="6">
    <location>
        <begin position="583"/>
        <end position="635"/>
    </location>
</feature>
<evidence type="ECO:0000259" key="7">
    <source>
        <dbReference type="PROSITE" id="PS50135"/>
    </source>
</evidence>
<evidence type="ECO:0000313" key="8">
    <source>
        <dbReference type="EMBL" id="JAB59792.1"/>
    </source>
</evidence>
<dbReference type="SUPFAM" id="SSF46934">
    <property type="entry name" value="UBA-like"/>
    <property type="match status" value="1"/>
</dbReference>
<feature type="region of interest" description="Disordered" evidence="5">
    <location>
        <begin position="240"/>
        <end position="274"/>
    </location>
</feature>
<dbReference type="CDD" id="cd02340">
    <property type="entry name" value="ZZ_NBR1_like"/>
    <property type="match status" value="1"/>
</dbReference>
<protein>
    <recommendedName>
        <fullName evidence="9">ZZ-type domain-containing protein</fullName>
    </recommendedName>
</protein>
<dbReference type="InterPro" id="IPR015940">
    <property type="entry name" value="UBA"/>
</dbReference>
<feature type="region of interest" description="Disordered" evidence="5">
    <location>
        <begin position="303"/>
        <end position="322"/>
    </location>
</feature>
<reference evidence="8" key="1">
    <citation type="journal article" date="2014" name="Insect Biochem. Mol. Biol.">
        <title>An insight into the sialome of the frog biting fly, Corethrella appendiculata.</title>
        <authorList>
            <person name="Ribeiro J.M.C."/>
            <person name="Chagas A.C."/>
            <person name="Pham V.M."/>
            <person name="Lounibos L.P."/>
            <person name="Calvo E."/>
        </authorList>
    </citation>
    <scope>NUCLEOTIDE SEQUENCE</scope>
    <source>
        <tissue evidence="8">Salivary glands</tissue>
    </source>
</reference>
<evidence type="ECO:0000259" key="6">
    <source>
        <dbReference type="PROSITE" id="PS50030"/>
    </source>
</evidence>
<dbReference type="Gene3D" id="3.30.60.90">
    <property type="match status" value="1"/>
</dbReference>